<dbReference type="Proteomes" id="UP001454036">
    <property type="component" value="Unassembled WGS sequence"/>
</dbReference>
<accession>A0AAV3QL97</accession>
<keyword evidence="3" id="KW-1185">Reference proteome</keyword>
<dbReference type="EMBL" id="BAABME010005004">
    <property type="protein sequence ID" value="GAA0164310.1"/>
    <property type="molecule type" value="Genomic_DNA"/>
</dbReference>
<organism evidence="2 3">
    <name type="scientific">Lithospermum erythrorhizon</name>
    <name type="common">Purple gromwell</name>
    <name type="synonym">Lithospermum officinale var. erythrorhizon</name>
    <dbReference type="NCBI Taxonomy" id="34254"/>
    <lineage>
        <taxon>Eukaryota</taxon>
        <taxon>Viridiplantae</taxon>
        <taxon>Streptophyta</taxon>
        <taxon>Embryophyta</taxon>
        <taxon>Tracheophyta</taxon>
        <taxon>Spermatophyta</taxon>
        <taxon>Magnoliopsida</taxon>
        <taxon>eudicotyledons</taxon>
        <taxon>Gunneridae</taxon>
        <taxon>Pentapetalae</taxon>
        <taxon>asterids</taxon>
        <taxon>lamiids</taxon>
        <taxon>Boraginales</taxon>
        <taxon>Boraginaceae</taxon>
        <taxon>Boraginoideae</taxon>
        <taxon>Lithospermeae</taxon>
        <taxon>Lithospermum</taxon>
    </lineage>
</organism>
<name>A0AAV3QL97_LITER</name>
<evidence type="ECO:0000313" key="3">
    <source>
        <dbReference type="Proteomes" id="UP001454036"/>
    </source>
</evidence>
<feature type="compositionally biased region" description="Basic and acidic residues" evidence="1">
    <location>
        <begin position="1"/>
        <end position="11"/>
    </location>
</feature>
<sequence length="67" mass="7214">MTQAAKKEPDSSLHITIDEGQLSPEDAIDAPPGLEEQVKATIDELKEINVGSIEHPRPTYVSSPDSS</sequence>
<proteinExistence type="predicted"/>
<protein>
    <submittedName>
        <fullName evidence="2">Uncharacterized protein</fullName>
    </submittedName>
</protein>
<evidence type="ECO:0000313" key="2">
    <source>
        <dbReference type="EMBL" id="GAA0164310.1"/>
    </source>
</evidence>
<feature type="region of interest" description="Disordered" evidence="1">
    <location>
        <begin position="1"/>
        <end position="31"/>
    </location>
</feature>
<evidence type="ECO:0000256" key="1">
    <source>
        <dbReference type="SAM" id="MobiDB-lite"/>
    </source>
</evidence>
<comment type="caution">
    <text evidence="2">The sequence shown here is derived from an EMBL/GenBank/DDBJ whole genome shotgun (WGS) entry which is preliminary data.</text>
</comment>
<dbReference type="AlphaFoldDB" id="A0AAV3QL97"/>
<gene>
    <name evidence="2" type="ORF">LIER_19977</name>
</gene>
<reference evidence="2 3" key="1">
    <citation type="submission" date="2024-01" db="EMBL/GenBank/DDBJ databases">
        <title>The complete chloroplast genome sequence of Lithospermum erythrorhizon: insights into the phylogenetic relationship among Boraginaceae species and the maternal lineages of purple gromwells.</title>
        <authorList>
            <person name="Okada T."/>
            <person name="Watanabe K."/>
        </authorList>
    </citation>
    <scope>NUCLEOTIDE SEQUENCE [LARGE SCALE GENOMIC DNA]</scope>
</reference>